<keyword evidence="3" id="KW-1185">Reference proteome</keyword>
<dbReference type="GO" id="GO:0016747">
    <property type="term" value="F:acyltransferase activity, transferring groups other than amino-acyl groups"/>
    <property type="evidence" value="ECO:0007669"/>
    <property type="project" value="InterPro"/>
</dbReference>
<sequence>MASHSPHALTFQTFLHGVTPDHLQGFFEGWPHPPRPDTHLKILRGSQARALARLPGGQVVGFVTALSDGVLSAYLPLLEVLPEWRGQGVASRLVELVITALGDLYMIDSACDDELVPFYERLGMVRGNAMIRRKDSRQNGR</sequence>
<feature type="domain" description="N-acetyltransferase" evidence="1">
    <location>
        <begin position="9"/>
        <end position="141"/>
    </location>
</feature>
<evidence type="ECO:0000313" key="2">
    <source>
        <dbReference type="EMBL" id="PNY80024.1"/>
    </source>
</evidence>
<dbReference type="PROSITE" id="PS51186">
    <property type="entry name" value="GNAT"/>
    <property type="match status" value="1"/>
</dbReference>
<dbReference type="InterPro" id="IPR000182">
    <property type="entry name" value="GNAT_dom"/>
</dbReference>
<keyword evidence="2" id="KW-0808">Transferase</keyword>
<dbReference type="Gene3D" id="3.40.630.30">
    <property type="match status" value="1"/>
</dbReference>
<dbReference type="EMBL" id="PPPD01000001">
    <property type="protein sequence ID" value="PNY80024.1"/>
    <property type="molecule type" value="Genomic_DNA"/>
</dbReference>
<comment type="caution">
    <text evidence="2">The sequence shown here is derived from an EMBL/GenBank/DDBJ whole genome shotgun (WGS) entry which is preliminary data.</text>
</comment>
<dbReference type="InterPro" id="IPR016181">
    <property type="entry name" value="Acyl_CoA_acyltransferase"/>
</dbReference>
<evidence type="ECO:0000259" key="1">
    <source>
        <dbReference type="PROSITE" id="PS51186"/>
    </source>
</evidence>
<name>A0A2K3UU03_9DEIO</name>
<gene>
    <name evidence="2" type="ORF">CVO96_00445</name>
</gene>
<dbReference type="AlphaFoldDB" id="A0A2K3UU03"/>
<dbReference type="Proteomes" id="UP000236379">
    <property type="component" value="Unassembled WGS sequence"/>
</dbReference>
<dbReference type="OrthoDB" id="9775804at2"/>
<dbReference type="SUPFAM" id="SSF55729">
    <property type="entry name" value="Acyl-CoA N-acyltransferases (Nat)"/>
    <property type="match status" value="1"/>
</dbReference>
<reference evidence="2 3" key="1">
    <citation type="submission" date="2018-01" db="EMBL/GenBank/DDBJ databases">
        <title>Deinococcus koreensis sp. nov., a radiation-resistant bacterium isolated from river water.</title>
        <authorList>
            <person name="Choi A."/>
        </authorList>
    </citation>
    <scope>NUCLEOTIDE SEQUENCE [LARGE SCALE GENOMIC DNA]</scope>
    <source>
        <strain evidence="2 3">SJW1-2</strain>
    </source>
</reference>
<accession>A0A2K3UU03</accession>
<organism evidence="2 3">
    <name type="scientific">Deinococcus koreensis</name>
    <dbReference type="NCBI Taxonomy" id="2054903"/>
    <lineage>
        <taxon>Bacteria</taxon>
        <taxon>Thermotogati</taxon>
        <taxon>Deinococcota</taxon>
        <taxon>Deinococci</taxon>
        <taxon>Deinococcales</taxon>
        <taxon>Deinococcaceae</taxon>
        <taxon>Deinococcus</taxon>
    </lineage>
</organism>
<evidence type="ECO:0000313" key="3">
    <source>
        <dbReference type="Proteomes" id="UP000236379"/>
    </source>
</evidence>
<dbReference type="Pfam" id="PF00583">
    <property type="entry name" value="Acetyltransf_1"/>
    <property type="match status" value="1"/>
</dbReference>
<protein>
    <submittedName>
        <fullName evidence="2">GNAT family N-acetyltransferase</fullName>
    </submittedName>
</protein>
<proteinExistence type="predicted"/>
<dbReference type="CDD" id="cd04301">
    <property type="entry name" value="NAT_SF"/>
    <property type="match status" value="1"/>
</dbReference>
<dbReference type="RefSeq" id="WP_103309126.1">
    <property type="nucleotide sequence ID" value="NZ_PPPD01000001.1"/>
</dbReference>